<keyword evidence="3" id="KW-1185">Reference proteome</keyword>
<accession>A0A9X9M6B0</accession>
<evidence type="ECO:0000256" key="1">
    <source>
        <dbReference type="SAM" id="MobiDB-lite"/>
    </source>
</evidence>
<organism evidence="2 3">
    <name type="scientific">Gulo gulo</name>
    <name type="common">Wolverine</name>
    <name type="synonym">Gluton</name>
    <dbReference type="NCBI Taxonomy" id="48420"/>
    <lineage>
        <taxon>Eukaryota</taxon>
        <taxon>Metazoa</taxon>
        <taxon>Chordata</taxon>
        <taxon>Craniata</taxon>
        <taxon>Vertebrata</taxon>
        <taxon>Euteleostomi</taxon>
        <taxon>Mammalia</taxon>
        <taxon>Eutheria</taxon>
        <taxon>Laurasiatheria</taxon>
        <taxon>Carnivora</taxon>
        <taxon>Caniformia</taxon>
        <taxon>Musteloidea</taxon>
        <taxon>Mustelidae</taxon>
        <taxon>Guloninae</taxon>
        <taxon>Gulo</taxon>
    </lineage>
</organism>
<dbReference type="Proteomes" id="UP000269945">
    <property type="component" value="Unassembled WGS sequence"/>
</dbReference>
<reference evidence="2 3" key="1">
    <citation type="submission" date="2018-10" db="EMBL/GenBank/DDBJ databases">
        <authorList>
            <person name="Ekblom R."/>
            <person name="Jareborg N."/>
        </authorList>
    </citation>
    <scope>NUCLEOTIDE SEQUENCE [LARGE SCALE GENOMIC DNA]</scope>
    <source>
        <tissue evidence="2">Muscle</tissue>
    </source>
</reference>
<evidence type="ECO:0000313" key="2">
    <source>
        <dbReference type="EMBL" id="VCX37771.1"/>
    </source>
</evidence>
<dbReference type="EMBL" id="CYRY02043399">
    <property type="protein sequence ID" value="VCX37771.1"/>
    <property type="molecule type" value="Genomic_DNA"/>
</dbReference>
<feature type="non-terminal residue" evidence="2">
    <location>
        <position position="1"/>
    </location>
</feature>
<dbReference type="AlphaFoldDB" id="A0A9X9M6B0"/>
<comment type="caution">
    <text evidence="2">The sequence shown here is derived from an EMBL/GenBank/DDBJ whole genome shotgun (WGS) entry which is preliminary data.</text>
</comment>
<protein>
    <submittedName>
        <fullName evidence="2">Uncharacterized protein</fullName>
    </submittedName>
</protein>
<name>A0A9X9M6B0_GULGU</name>
<evidence type="ECO:0000313" key="3">
    <source>
        <dbReference type="Proteomes" id="UP000269945"/>
    </source>
</evidence>
<proteinExistence type="predicted"/>
<gene>
    <name evidence="2" type="ORF">BN2614_LOCUS6</name>
</gene>
<sequence>APLASARSTPAHCRPPKFPFAFDLWLSPGLAPSTPSRGKPDPAIGMRGLRPR</sequence>
<feature type="region of interest" description="Disordered" evidence="1">
    <location>
        <begin position="31"/>
        <end position="52"/>
    </location>
</feature>